<dbReference type="OrthoDB" id="2437500at2759"/>
<keyword evidence="3" id="KW-1185">Reference proteome</keyword>
<comment type="similarity">
    <text evidence="1">Belongs to the aldehyde dehydrogenase family.</text>
</comment>
<proteinExistence type="inferred from homology"/>
<organism evidence="2 3">
    <name type="scientific">Cetraspora pellucida</name>
    <dbReference type="NCBI Taxonomy" id="1433469"/>
    <lineage>
        <taxon>Eukaryota</taxon>
        <taxon>Fungi</taxon>
        <taxon>Fungi incertae sedis</taxon>
        <taxon>Mucoromycota</taxon>
        <taxon>Glomeromycotina</taxon>
        <taxon>Glomeromycetes</taxon>
        <taxon>Diversisporales</taxon>
        <taxon>Gigasporaceae</taxon>
        <taxon>Cetraspora</taxon>
    </lineage>
</organism>
<evidence type="ECO:0000313" key="3">
    <source>
        <dbReference type="Proteomes" id="UP000789759"/>
    </source>
</evidence>
<dbReference type="Proteomes" id="UP000789759">
    <property type="component" value="Unassembled WGS sequence"/>
</dbReference>
<dbReference type="InterPro" id="IPR010061">
    <property type="entry name" value="MeMal-semiAld_DH"/>
</dbReference>
<evidence type="ECO:0000256" key="1">
    <source>
        <dbReference type="ARBA" id="ARBA00009986"/>
    </source>
</evidence>
<reference evidence="2" key="1">
    <citation type="submission" date="2021-06" db="EMBL/GenBank/DDBJ databases">
        <authorList>
            <person name="Kallberg Y."/>
            <person name="Tangrot J."/>
            <person name="Rosling A."/>
        </authorList>
    </citation>
    <scope>NUCLEOTIDE SEQUENCE</scope>
    <source>
        <strain evidence="2">FL966</strain>
    </source>
</reference>
<dbReference type="PANTHER" id="PTHR43866">
    <property type="entry name" value="MALONATE-SEMIALDEHYDE DEHYDROGENASE"/>
    <property type="match status" value="1"/>
</dbReference>
<name>A0A9N9I9Y1_9GLOM</name>
<dbReference type="GO" id="GO:0006574">
    <property type="term" value="P:L-valine catabolic process"/>
    <property type="evidence" value="ECO:0007669"/>
    <property type="project" value="TreeGrafter"/>
</dbReference>
<sequence length="124" mass="14256">MSLLPPSSGCFVSREALIQHVQEHAFSNRYTNANHNHEALEDMSGHPSSRRLSIEEQQKVQQMSASGIRPREMLSTLRQNNPNLAAISKTVYNTLDKLKRNYLQGRIPIQALFDELKEKNFEYD</sequence>
<dbReference type="GO" id="GO:0006210">
    <property type="term" value="P:thymine catabolic process"/>
    <property type="evidence" value="ECO:0007669"/>
    <property type="project" value="TreeGrafter"/>
</dbReference>
<dbReference type="PANTHER" id="PTHR43866:SF3">
    <property type="entry name" value="METHYLMALONATE-SEMIALDEHYDE DEHYDROGENASE [ACYLATING], MITOCHONDRIAL"/>
    <property type="match status" value="1"/>
</dbReference>
<dbReference type="AlphaFoldDB" id="A0A9N9I9Y1"/>
<dbReference type="GO" id="GO:0005739">
    <property type="term" value="C:mitochondrion"/>
    <property type="evidence" value="ECO:0007669"/>
    <property type="project" value="TreeGrafter"/>
</dbReference>
<accession>A0A9N9I9Y1</accession>
<dbReference type="EMBL" id="CAJVQA010013698">
    <property type="protein sequence ID" value="CAG8726247.1"/>
    <property type="molecule type" value="Genomic_DNA"/>
</dbReference>
<protein>
    <submittedName>
        <fullName evidence="2">12742_t:CDS:1</fullName>
    </submittedName>
</protein>
<dbReference type="GO" id="GO:0004491">
    <property type="term" value="F:methylmalonate-semialdehyde dehydrogenase (acylating, NAD) activity"/>
    <property type="evidence" value="ECO:0007669"/>
    <property type="project" value="InterPro"/>
</dbReference>
<comment type="caution">
    <text evidence="2">The sequence shown here is derived from an EMBL/GenBank/DDBJ whole genome shotgun (WGS) entry which is preliminary data.</text>
</comment>
<evidence type="ECO:0000313" key="2">
    <source>
        <dbReference type="EMBL" id="CAG8726247.1"/>
    </source>
</evidence>
<gene>
    <name evidence="2" type="ORF">CPELLU_LOCUS13195</name>
</gene>